<evidence type="ECO:0000256" key="14">
    <source>
        <dbReference type="ARBA" id="ARBA00023239"/>
    </source>
</evidence>
<keyword evidence="6" id="KW-0964">Secreted</keyword>
<dbReference type="GO" id="GO:0043202">
    <property type="term" value="C:lysosomal lumen"/>
    <property type="evidence" value="ECO:0007669"/>
    <property type="project" value="UniProtKB-SubCell"/>
</dbReference>
<evidence type="ECO:0000256" key="8">
    <source>
        <dbReference type="ARBA" id="ARBA00022759"/>
    </source>
</evidence>
<dbReference type="Proteomes" id="UP000694415">
    <property type="component" value="Unplaced"/>
</dbReference>
<dbReference type="PANTHER" id="PTHR11240">
    <property type="entry name" value="RIBONUCLEASE T2"/>
    <property type="match status" value="1"/>
</dbReference>
<dbReference type="GO" id="GO:0005788">
    <property type="term" value="C:endoplasmic reticulum lumen"/>
    <property type="evidence" value="ECO:0007669"/>
    <property type="project" value="UniProtKB-SubCell"/>
</dbReference>
<dbReference type="GO" id="GO:0005758">
    <property type="term" value="C:mitochondrial intermembrane space"/>
    <property type="evidence" value="ECO:0007669"/>
    <property type="project" value="UniProtKB-SubCell"/>
</dbReference>
<dbReference type="PROSITE" id="PS00530">
    <property type="entry name" value="RNASE_T2_1"/>
    <property type="match status" value="1"/>
</dbReference>
<keyword evidence="12" id="KW-0325">Glycoprotein</keyword>
<dbReference type="Pfam" id="PF00445">
    <property type="entry name" value="Ribonuclease_T2"/>
    <property type="match status" value="1"/>
</dbReference>
<feature type="active site" evidence="18">
    <location>
        <position position="263"/>
    </location>
</feature>
<dbReference type="InterPro" id="IPR036430">
    <property type="entry name" value="RNase_T2-like_sf"/>
</dbReference>
<comment type="similarity">
    <text evidence="5 19">Belongs to the RNase T2 family.</text>
</comment>
<organism evidence="20 21">
    <name type="scientific">Mus spicilegus</name>
    <name type="common">Mound-building mouse</name>
    <dbReference type="NCBI Taxonomy" id="10103"/>
    <lineage>
        <taxon>Eukaryota</taxon>
        <taxon>Metazoa</taxon>
        <taxon>Chordata</taxon>
        <taxon>Craniata</taxon>
        <taxon>Vertebrata</taxon>
        <taxon>Euteleostomi</taxon>
        <taxon>Mammalia</taxon>
        <taxon>Eutheria</taxon>
        <taxon>Euarchontoglires</taxon>
        <taxon>Glires</taxon>
        <taxon>Rodentia</taxon>
        <taxon>Myomorpha</taxon>
        <taxon>Muroidea</taxon>
        <taxon>Muridae</taxon>
        <taxon>Murinae</taxon>
        <taxon>Mus</taxon>
        <taxon>Mus</taxon>
    </lineage>
</organism>
<evidence type="ECO:0000256" key="2">
    <source>
        <dbReference type="ARBA" id="ARBA00004319"/>
    </source>
</evidence>
<dbReference type="GO" id="GO:0016787">
    <property type="term" value="F:hydrolase activity"/>
    <property type="evidence" value="ECO:0007669"/>
    <property type="project" value="UniProtKB-KW"/>
</dbReference>
<evidence type="ECO:0000256" key="7">
    <source>
        <dbReference type="ARBA" id="ARBA00022722"/>
    </source>
</evidence>
<dbReference type="InterPro" id="IPR033130">
    <property type="entry name" value="RNase_T2_His_AS_2"/>
</dbReference>
<dbReference type="CDD" id="cd01061">
    <property type="entry name" value="RNase_T2_euk"/>
    <property type="match status" value="1"/>
</dbReference>
<dbReference type="InterPro" id="IPR033697">
    <property type="entry name" value="Ribonuclease_T2_eukaryotic"/>
</dbReference>
<evidence type="ECO:0000256" key="19">
    <source>
        <dbReference type="RuleBase" id="RU004328"/>
    </source>
</evidence>
<proteinExistence type="inferred from homology"/>
<evidence type="ECO:0000256" key="5">
    <source>
        <dbReference type="ARBA" id="ARBA00007469"/>
    </source>
</evidence>
<evidence type="ECO:0000256" key="4">
    <source>
        <dbReference type="ARBA" id="ARBA00004613"/>
    </source>
</evidence>
<reference evidence="20" key="1">
    <citation type="submission" date="2025-08" db="UniProtKB">
        <authorList>
            <consortium name="Ensembl"/>
        </authorList>
    </citation>
    <scope>IDENTIFICATION</scope>
</reference>
<comment type="catalytic activity">
    <reaction evidence="16">
        <text>an adenylyl-uridine-RNA = a 3'-end 2',3'-cyclophospho-AMP-RNA + a 5'-end dephospho-uridine-RNA</text>
        <dbReference type="Rhea" id="RHEA:81383"/>
        <dbReference type="Rhea" id="RHEA-COMP:17356"/>
        <dbReference type="Rhea" id="RHEA-COMP:19675"/>
        <dbReference type="Rhea" id="RHEA-COMP:19676"/>
        <dbReference type="ChEBI" id="CHEBI:173224"/>
        <dbReference type="ChEBI" id="CHEBI:231879"/>
        <dbReference type="ChEBI" id="CHEBI:231881"/>
    </reaction>
    <physiologicalReaction direction="left-to-right" evidence="16">
        <dbReference type="Rhea" id="RHEA:81384"/>
    </physiologicalReaction>
</comment>
<dbReference type="FunFam" id="3.90.730.10:FF:000001">
    <property type="entry name" value="Ribonuclease T2"/>
    <property type="match status" value="1"/>
</dbReference>
<evidence type="ECO:0000256" key="12">
    <source>
        <dbReference type="ARBA" id="ARBA00023180"/>
    </source>
</evidence>
<evidence type="ECO:0000256" key="10">
    <source>
        <dbReference type="ARBA" id="ARBA00022824"/>
    </source>
</evidence>
<keyword evidence="8" id="KW-0255">Endonuclease</keyword>
<dbReference type="SUPFAM" id="SSF55895">
    <property type="entry name" value="Ribonuclease Rh-like"/>
    <property type="match status" value="1"/>
</dbReference>
<dbReference type="Gene3D" id="3.90.730.10">
    <property type="entry name" value="Ribonuclease T2-like"/>
    <property type="match status" value="1"/>
</dbReference>
<evidence type="ECO:0000313" key="21">
    <source>
        <dbReference type="Proteomes" id="UP000694415"/>
    </source>
</evidence>
<evidence type="ECO:0000256" key="15">
    <source>
        <dbReference type="ARBA" id="ARBA00051280"/>
    </source>
</evidence>
<feature type="active site" evidence="18">
    <location>
        <position position="312"/>
    </location>
</feature>
<dbReference type="GO" id="GO:0005576">
    <property type="term" value="C:extracellular region"/>
    <property type="evidence" value="ECO:0007669"/>
    <property type="project" value="UniProtKB-SubCell"/>
</dbReference>
<evidence type="ECO:0000256" key="1">
    <source>
        <dbReference type="ARBA" id="ARBA00004227"/>
    </source>
</evidence>
<comment type="subcellular location">
    <subcellularLocation>
        <location evidence="2">Endoplasmic reticulum lumen</location>
    </subcellularLocation>
    <subcellularLocation>
        <location evidence="1">Lysosome lumen</location>
    </subcellularLocation>
    <subcellularLocation>
        <location evidence="3">Mitochondrion intermembrane space</location>
    </subcellularLocation>
    <subcellularLocation>
        <location evidence="4">Secreted</location>
    </subcellularLocation>
</comment>
<dbReference type="GO" id="GO:0033897">
    <property type="term" value="F:ribonuclease T2 activity"/>
    <property type="evidence" value="ECO:0007669"/>
    <property type="project" value="InterPro"/>
</dbReference>
<evidence type="ECO:0000256" key="9">
    <source>
        <dbReference type="ARBA" id="ARBA00022801"/>
    </source>
</evidence>
<dbReference type="GO" id="GO:0003723">
    <property type="term" value="F:RNA binding"/>
    <property type="evidence" value="ECO:0007669"/>
    <property type="project" value="InterPro"/>
</dbReference>
<dbReference type="AlphaFoldDB" id="A0A8C6GH30"/>
<evidence type="ECO:0000256" key="18">
    <source>
        <dbReference type="PIRSR" id="PIRSR633697-1"/>
    </source>
</evidence>
<keyword evidence="13" id="KW-0458">Lysosome</keyword>
<evidence type="ECO:0000256" key="17">
    <source>
        <dbReference type="ARBA" id="ARBA00054894"/>
    </source>
</evidence>
<dbReference type="GeneTree" id="ENSGT00640000091563"/>
<evidence type="ECO:0000313" key="20">
    <source>
        <dbReference type="Ensembl" id="ENSMSIP00000005515.1"/>
    </source>
</evidence>
<evidence type="ECO:0000256" key="16">
    <source>
        <dbReference type="ARBA" id="ARBA00052670"/>
    </source>
</evidence>
<dbReference type="GO" id="GO:0006401">
    <property type="term" value="P:RNA catabolic process"/>
    <property type="evidence" value="ECO:0007669"/>
    <property type="project" value="UniProtKB-ARBA"/>
</dbReference>
<evidence type="ECO:0000256" key="11">
    <source>
        <dbReference type="ARBA" id="ARBA00023157"/>
    </source>
</evidence>
<keyword evidence="9" id="KW-0378">Hydrolase</keyword>
<feature type="active site" evidence="18">
    <location>
        <position position="316"/>
    </location>
</feature>
<keyword evidence="7" id="KW-0540">Nuclease</keyword>
<dbReference type="PANTHER" id="PTHR11240:SF22">
    <property type="entry name" value="RIBONUCLEASE T2"/>
    <property type="match status" value="1"/>
</dbReference>
<keyword evidence="14" id="KW-0456">Lyase</keyword>
<evidence type="ECO:0000256" key="3">
    <source>
        <dbReference type="ARBA" id="ARBA00004569"/>
    </source>
</evidence>
<sequence>MIGQMVLGGQMGWAWGQEVGQMGWVWEHEEGQVGRGVGASPLIGGRYSVGGVSVRWVGALGRLEAERESVSVRSEAVGGLIPSEGQGVGRPSNGVKSVWCQELRRRCLERGDFWARAQCEGRARRNWSLGTAGLGHGGVSARGCGRVCGRGLGVTLWCGAGRRKPALRSRWRSVRLRSRRAQRPLGAFGARGSAVAPAEARGALPGWISVLGWGLALCSLCGAGPLWSGSHEWKKLILTQHWPPTVCKEVNSCQDSLDYWTIHGLWPDRAEDCNQSWHFNLDEIKDLLGDMKIYWPDVIHWSSNRSQFWKHEWVKHGTCAAQVDALNSEKKYFGKSLDLYKQIDLNSVLQKFGIKPSINYYQLADFKDALTRIYGVVPKIQCLMPEQGESVQTVGQIELCFTKEDLHLRNCTEPGEQLSSKQEAWLAMEASTHGMMVCEDGPIFYPPPTKTQH</sequence>
<accession>A0A8C6GH30</accession>
<dbReference type="InterPro" id="IPR018188">
    <property type="entry name" value="RNase_T2_His_AS_1"/>
</dbReference>
<protein>
    <submittedName>
        <fullName evidence="20">Uncharacterized protein</fullName>
    </submittedName>
</protein>
<reference evidence="20" key="2">
    <citation type="submission" date="2025-09" db="UniProtKB">
        <authorList>
            <consortium name="Ensembl"/>
        </authorList>
    </citation>
    <scope>IDENTIFICATION</scope>
</reference>
<evidence type="ECO:0000256" key="13">
    <source>
        <dbReference type="ARBA" id="ARBA00023228"/>
    </source>
</evidence>
<keyword evidence="11" id="KW-1015">Disulfide bond</keyword>
<keyword evidence="21" id="KW-1185">Reference proteome</keyword>
<evidence type="ECO:0000256" key="6">
    <source>
        <dbReference type="ARBA" id="ARBA00022525"/>
    </source>
</evidence>
<dbReference type="PROSITE" id="PS00531">
    <property type="entry name" value="RNASE_T2_2"/>
    <property type="match status" value="1"/>
</dbReference>
<comment type="function">
    <text evidence="17">Ribonuclease that plays an essential role in innate immune response by recognizing and degrading RNAs from microbial pathogens that are subsequently sensed by TLR8. Cleaves preferentially single-stranded RNA molecules between purine and uridine residues, which critically contributes to the supply of catabolic uridine and the generation of purine-2',3'-cyclophosphate-terminated oligoribonucleotides. In turn, RNase T2 degradation products promote the RNA-dependent activation of TLR8. In plasmacytoid dendritic cells, it cooperates with PLD3 or PLD4 5'-&gt;3' exonucleases to process RNA fragments and release 2',3'-cyclic guanosine monophosphate (2',3'-cGMP), a potent stimulatory ligand for TLR7. Also plays a key role in degradation of mitochondrial RNA and processing of non-coding RNA imported from the cytosol into mitochondria. Participates as well in degradation of mitochondrion-associated cytosolic rRNAs.</text>
</comment>
<dbReference type="InterPro" id="IPR001568">
    <property type="entry name" value="RNase_T2-like"/>
</dbReference>
<keyword evidence="10" id="KW-0256">Endoplasmic reticulum</keyword>
<dbReference type="Ensembl" id="ENSMSIT00000006979.1">
    <property type="protein sequence ID" value="ENSMSIP00000005515.1"/>
    <property type="gene ID" value="ENSMSIG00000004958.1"/>
</dbReference>
<comment type="catalytic activity">
    <reaction evidence="15">
        <text>a guanylyl-uridine-RNA = a 3'-end 2',3'-cyclophospho-GMP-RNA + a 5'-end dephospho-uridine-RNA</text>
        <dbReference type="Rhea" id="RHEA:81323"/>
        <dbReference type="Rhea" id="RHEA-COMP:17356"/>
        <dbReference type="Rhea" id="RHEA-COMP:19658"/>
        <dbReference type="Rhea" id="RHEA-COMP:19659"/>
        <dbReference type="ChEBI" id="CHEBI:173224"/>
        <dbReference type="ChEBI" id="CHEBI:231849"/>
        <dbReference type="ChEBI" id="CHEBI:231850"/>
    </reaction>
</comment>
<name>A0A8C6GH30_MUSSI</name>